<reference evidence="1" key="1">
    <citation type="submission" date="2022-10" db="EMBL/GenBank/DDBJ databases">
        <title>Genome Sequence of Xylaria curta.</title>
        <authorList>
            <person name="Buettner E."/>
        </authorList>
    </citation>
    <scope>NUCLEOTIDE SEQUENCE</scope>
    <source>
        <strain evidence="1">Babe10</strain>
    </source>
</reference>
<comment type="caution">
    <text evidence="1">The sequence shown here is derived from an EMBL/GenBank/DDBJ whole genome shotgun (WGS) entry which is preliminary data.</text>
</comment>
<dbReference type="Proteomes" id="UP001143856">
    <property type="component" value="Unassembled WGS sequence"/>
</dbReference>
<protein>
    <submittedName>
        <fullName evidence="1">Uncharacterized protein</fullName>
    </submittedName>
</protein>
<accession>A0ACC1PP12</accession>
<proteinExistence type="predicted"/>
<organism evidence="1 2">
    <name type="scientific">Xylaria curta</name>
    <dbReference type="NCBI Taxonomy" id="42375"/>
    <lineage>
        <taxon>Eukaryota</taxon>
        <taxon>Fungi</taxon>
        <taxon>Dikarya</taxon>
        <taxon>Ascomycota</taxon>
        <taxon>Pezizomycotina</taxon>
        <taxon>Sordariomycetes</taxon>
        <taxon>Xylariomycetidae</taxon>
        <taxon>Xylariales</taxon>
        <taxon>Xylariaceae</taxon>
        <taxon>Xylaria</taxon>
    </lineage>
</organism>
<name>A0ACC1PP12_9PEZI</name>
<gene>
    <name evidence="1" type="ORF">NUW58_g800</name>
</gene>
<sequence>MPPPSIVVGHPIDEVMGLTKAPSASPPASRQKKLQQLCPSQEAVRPADAVVLPRARETTPSTEGLSLESPTYSRLNATDLSFDMDYLENIPTSFRLDVVAESISQPVQDITSTNGIAIDAFMQFIGDNNPASPDHWLINTGDCLPERPTTPIDEEVLRGYQKMAGCHSNACDVYDPNTPLYYILNRVKALTGEMATKNVTPFIHQRLYRDYRPQCVISCFTACVLYSNRTPTNTAMVIRALSDSARELVDTEACRTIPTPIEKLARSQTLFLYQVIRLFDGDVSLRAQGEKDMGLFRTWLRELCYIRDNLGDLARLKTTSIRELSPIEWEKWIFAECLRRTVILAYSVIGLYEILKDPAYSDPDGTWAYAHRWTLGRSLWEASSPAAFQRAWKQNPHFVITNFNFEHFLEVGKSEDVDEFSETLLHVYMGVDAMKDFMAPQETKRAAGGGFCPRLTSAKSPLASTPADCVVVWLLHLEPHVPFFLRRIPLPHEENWIKWPRDAAVSLRNGLDIGWLWRFRRIIVQFVERHLFQPHRKLQQLNTVTLAYSNRW</sequence>
<evidence type="ECO:0000313" key="1">
    <source>
        <dbReference type="EMBL" id="KAJ2996982.1"/>
    </source>
</evidence>
<keyword evidence="2" id="KW-1185">Reference proteome</keyword>
<evidence type="ECO:0000313" key="2">
    <source>
        <dbReference type="Proteomes" id="UP001143856"/>
    </source>
</evidence>
<dbReference type="EMBL" id="JAPDGR010000074">
    <property type="protein sequence ID" value="KAJ2996982.1"/>
    <property type="molecule type" value="Genomic_DNA"/>
</dbReference>